<dbReference type="Proteomes" id="UP001347796">
    <property type="component" value="Unassembled WGS sequence"/>
</dbReference>
<dbReference type="AlphaFoldDB" id="A0AAN8GJ16"/>
<feature type="transmembrane region" description="Helical" evidence="18">
    <location>
        <begin position="6"/>
        <end position="24"/>
    </location>
</feature>
<evidence type="ECO:0000313" key="20">
    <source>
        <dbReference type="Proteomes" id="UP001347796"/>
    </source>
</evidence>
<evidence type="ECO:0000256" key="15">
    <source>
        <dbReference type="ARBA" id="ARBA00042568"/>
    </source>
</evidence>
<gene>
    <name evidence="19" type="ORF">SNE40_021617</name>
</gene>
<proteinExistence type="inferred from homology"/>
<evidence type="ECO:0000256" key="17">
    <source>
        <dbReference type="RuleBase" id="RU000382"/>
    </source>
</evidence>
<dbReference type="InterPro" id="IPR002129">
    <property type="entry name" value="PyrdxlP-dep_de-COase"/>
</dbReference>
<evidence type="ECO:0000256" key="11">
    <source>
        <dbReference type="ARBA" id="ARBA00023136"/>
    </source>
</evidence>
<dbReference type="GO" id="GO:0019752">
    <property type="term" value="P:carboxylic acid metabolic process"/>
    <property type="evidence" value="ECO:0007669"/>
    <property type="project" value="InterPro"/>
</dbReference>
<comment type="subcellular location">
    <subcellularLocation>
        <location evidence="2">Endoplasmic reticulum membrane</location>
        <topology evidence="2">Single-pass membrane protein</topology>
    </subcellularLocation>
</comment>
<keyword evidence="11 18" id="KW-0472">Membrane</keyword>
<organism evidence="19 20">
    <name type="scientific">Patella caerulea</name>
    <name type="common">Rayed Mediterranean limpet</name>
    <dbReference type="NCBI Taxonomy" id="87958"/>
    <lineage>
        <taxon>Eukaryota</taxon>
        <taxon>Metazoa</taxon>
        <taxon>Spiralia</taxon>
        <taxon>Lophotrochozoa</taxon>
        <taxon>Mollusca</taxon>
        <taxon>Gastropoda</taxon>
        <taxon>Patellogastropoda</taxon>
        <taxon>Patelloidea</taxon>
        <taxon>Patellidae</taxon>
        <taxon>Patella</taxon>
    </lineage>
</organism>
<evidence type="ECO:0000256" key="9">
    <source>
        <dbReference type="ARBA" id="ARBA00022989"/>
    </source>
</evidence>
<name>A0AAN8GJ16_PATCE</name>
<dbReference type="InterPro" id="IPR015422">
    <property type="entry name" value="PyrdxlP-dep_Trfase_small"/>
</dbReference>
<keyword evidence="7 16" id="KW-0663">Pyridoxal phosphate</keyword>
<evidence type="ECO:0000313" key="19">
    <source>
        <dbReference type="EMBL" id="KAK6167639.1"/>
    </source>
</evidence>
<evidence type="ECO:0000256" key="4">
    <source>
        <dbReference type="ARBA" id="ARBA00004991"/>
    </source>
</evidence>
<evidence type="ECO:0000256" key="12">
    <source>
        <dbReference type="ARBA" id="ARBA00023239"/>
    </source>
</evidence>
<sequence length="539" mass="59861">MAFLLYIEHIIIAVIVVVLCNIFVNKGKDAFLKVIVGVIKNLPGMDVIIEKVLRNEATNFMKQVNLAPKKGEAKKPRVVIPKVGIPHDQLREELKELQGKENQIEDGNIFAYMYTLPDDHFQIQKECFDRFEKAIGYSVDHDALVTEAHHAFLHENALNPMIFPSLRTMETEILSMSAAMLNGDEDACGFLTSGGTESILMAVKCYRDRAKKLFPHIKEPEIIAPITAHPVIEKAAHYFGLKITRTPIGPDQRADVKAMERAITSDTVLLVGSAPQFCHGIVDDIEAISDLALRKGLPVHVDGCFGGFMLPWVEKLGYEVPKWDFRCPGVTSISADIHKYGYTVKGSSVIVYRNADIRKYQIFVYAEWPGGLYGSPSMAGTRGGGNIAASWTSMRALGEDGYMRKAKELMDITTKLKDGINNIDGLCILGKPCMTGFSIGSNSPDLDILAVADAMEKRGWKMERQQNPFCLHCSILPHHAPVADKMLLHLKECAEECRDNKSLSKQGTAGVYGMMAKIPDKGLISDFIVEFFSEVYKCK</sequence>
<dbReference type="GO" id="GO:0005789">
    <property type="term" value="C:endoplasmic reticulum membrane"/>
    <property type="evidence" value="ECO:0007669"/>
    <property type="project" value="UniProtKB-SubCell"/>
</dbReference>
<comment type="caution">
    <text evidence="19">The sequence shown here is derived from an EMBL/GenBank/DDBJ whole genome shotgun (WGS) entry which is preliminary data.</text>
</comment>
<comment type="cofactor">
    <cofactor evidence="1 16 17">
        <name>pyridoxal 5'-phosphate</name>
        <dbReference type="ChEBI" id="CHEBI:597326"/>
    </cofactor>
</comment>
<dbReference type="GO" id="GO:0008117">
    <property type="term" value="F:sphinganine-1-phosphate aldolase activity"/>
    <property type="evidence" value="ECO:0007669"/>
    <property type="project" value="UniProtKB-EC"/>
</dbReference>
<evidence type="ECO:0000256" key="5">
    <source>
        <dbReference type="ARBA" id="ARBA00022692"/>
    </source>
</evidence>
<evidence type="ECO:0000256" key="6">
    <source>
        <dbReference type="ARBA" id="ARBA00022824"/>
    </source>
</evidence>
<dbReference type="Gene3D" id="3.90.1150.10">
    <property type="entry name" value="Aspartate Aminotransferase, domain 1"/>
    <property type="match status" value="1"/>
</dbReference>
<feature type="modified residue" description="N6-(pyridoxal phosphate)lysine" evidence="16">
    <location>
        <position position="339"/>
    </location>
</feature>
<keyword evidence="5 18" id="KW-0812">Transmembrane</keyword>
<evidence type="ECO:0000256" key="10">
    <source>
        <dbReference type="ARBA" id="ARBA00023098"/>
    </source>
</evidence>
<dbReference type="EC" id="4.1.2.27" evidence="14"/>
<dbReference type="Gene3D" id="3.40.640.10">
    <property type="entry name" value="Type I PLP-dependent aspartate aminotransferase-like (Major domain)"/>
    <property type="match status" value="1"/>
</dbReference>
<comment type="pathway">
    <text evidence="3">Lipid metabolism; sphingolipid metabolism.</text>
</comment>
<evidence type="ECO:0000256" key="16">
    <source>
        <dbReference type="PIRSR" id="PIRSR602129-50"/>
    </source>
</evidence>
<dbReference type="InterPro" id="IPR015421">
    <property type="entry name" value="PyrdxlP-dep_Trfase_major"/>
</dbReference>
<dbReference type="Gene3D" id="6.10.140.2150">
    <property type="match status" value="1"/>
</dbReference>
<dbReference type="InterPro" id="IPR050477">
    <property type="entry name" value="GrpII_AminoAcid_Decarb"/>
</dbReference>
<comment type="similarity">
    <text evidence="13">Belongs to the group II decarboxylase family. Sphingosine-1-phosphate lyase subfamily.</text>
</comment>
<dbReference type="PANTHER" id="PTHR42735">
    <property type="match status" value="1"/>
</dbReference>
<dbReference type="Pfam" id="PF00282">
    <property type="entry name" value="Pyridoxal_deC"/>
    <property type="match status" value="1"/>
</dbReference>
<evidence type="ECO:0000256" key="8">
    <source>
        <dbReference type="ARBA" id="ARBA00022919"/>
    </source>
</evidence>
<keyword evidence="20" id="KW-1185">Reference proteome</keyword>
<reference evidence="19 20" key="1">
    <citation type="submission" date="2024-01" db="EMBL/GenBank/DDBJ databases">
        <title>The genome of the rayed Mediterranean limpet Patella caerulea (Linnaeus, 1758).</title>
        <authorList>
            <person name="Anh-Thu Weber A."/>
            <person name="Halstead-Nussloch G."/>
        </authorList>
    </citation>
    <scope>NUCLEOTIDE SEQUENCE [LARGE SCALE GENOMIC DNA]</scope>
    <source>
        <strain evidence="19">AATW-2023a</strain>
        <tissue evidence="19">Whole specimen</tissue>
    </source>
</reference>
<evidence type="ECO:0000256" key="2">
    <source>
        <dbReference type="ARBA" id="ARBA00004389"/>
    </source>
</evidence>
<evidence type="ECO:0000256" key="13">
    <source>
        <dbReference type="ARBA" id="ARBA00038302"/>
    </source>
</evidence>
<dbReference type="GO" id="GO:0006665">
    <property type="term" value="P:sphingolipid metabolic process"/>
    <property type="evidence" value="ECO:0007669"/>
    <property type="project" value="UniProtKB-KW"/>
</dbReference>
<dbReference type="SUPFAM" id="SSF53383">
    <property type="entry name" value="PLP-dependent transferases"/>
    <property type="match status" value="1"/>
</dbReference>
<comment type="pathway">
    <text evidence="4">Sphingolipid metabolism.</text>
</comment>
<keyword evidence="6" id="KW-0256">Endoplasmic reticulum</keyword>
<evidence type="ECO:0000256" key="3">
    <source>
        <dbReference type="ARBA" id="ARBA00004760"/>
    </source>
</evidence>
<accession>A0AAN8GJ16</accession>
<keyword evidence="10" id="KW-0443">Lipid metabolism</keyword>
<keyword evidence="9 18" id="KW-1133">Transmembrane helix</keyword>
<evidence type="ECO:0000256" key="14">
    <source>
        <dbReference type="ARBA" id="ARBA00038965"/>
    </source>
</evidence>
<dbReference type="PANTHER" id="PTHR42735:SF9">
    <property type="entry name" value="SPHINGOSINE-1-PHOSPHATE LYASE"/>
    <property type="match status" value="1"/>
</dbReference>
<keyword evidence="8" id="KW-0746">Sphingolipid metabolism</keyword>
<dbReference type="FunFam" id="3.40.640.10:FF:000020">
    <property type="entry name" value="sphingosine-1-phosphate lyase 1"/>
    <property type="match status" value="1"/>
</dbReference>
<dbReference type="InterPro" id="IPR015424">
    <property type="entry name" value="PyrdxlP-dep_Trfase"/>
</dbReference>
<dbReference type="EMBL" id="JAZGQO010000018">
    <property type="protein sequence ID" value="KAK6167639.1"/>
    <property type="molecule type" value="Genomic_DNA"/>
</dbReference>
<dbReference type="GO" id="GO:0030170">
    <property type="term" value="F:pyridoxal phosphate binding"/>
    <property type="evidence" value="ECO:0007669"/>
    <property type="project" value="InterPro"/>
</dbReference>
<protein>
    <recommendedName>
        <fullName evidence="14">sphinganine-1-phosphate aldolase</fullName>
        <ecNumber evidence="14">4.1.2.27</ecNumber>
    </recommendedName>
    <alternativeName>
        <fullName evidence="15">Sphingosine-1-phosphate aldolase</fullName>
    </alternativeName>
</protein>
<evidence type="ECO:0000256" key="18">
    <source>
        <dbReference type="SAM" id="Phobius"/>
    </source>
</evidence>
<evidence type="ECO:0000256" key="7">
    <source>
        <dbReference type="ARBA" id="ARBA00022898"/>
    </source>
</evidence>
<keyword evidence="12 17" id="KW-0456">Lyase</keyword>
<evidence type="ECO:0000256" key="1">
    <source>
        <dbReference type="ARBA" id="ARBA00001933"/>
    </source>
</evidence>